<comment type="caution">
    <text evidence="2">The sequence shown here is derived from an EMBL/GenBank/DDBJ whole genome shotgun (WGS) entry which is preliminary data.</text>
</comment>
<dbReference type="InterPro" id="IPR013025">
    <property type="entry name" value="Ribosomal_uL23-like"/>
</dbReference>
<reference evidence="2 3" key="1">
    <citation type="submission" date="2018-10" db="EMBL/GenBank/DDBJ databases">
        <authorList>
            <person name="Ekblom R."/>
            <person name="Jareborg N."/>
        </authorList>
    </citation>
    <scope>NUCLEOTIDE SEQUENCE [LARGE SCALE GENOMIC DNA]</scope>
    <source>
        <tissue evidence="2">Muscle</tissue>
    </source>
</reference>
<sequence>MSPTSRSPRHCIFKGSPNILGREPPGKTNLTTMSSSSSPYYQVSHEENKRQQLTCVHCGYQSQQAPDQTVVKKATDMPKGNTLIRPDGEKKACVRPAPDYDALDIANKIGII</sequence>
<dbReference type="InterPro" id="IPR012677">
    <property type="entry name" value="Nucleotide-bd_a/b_plait_sf"/>
</dbReference>
<dbReference type="AlphaFoldDB" id="A0A9X9LZ33"/>
<evidence type="ECO:0000256" key="1">
    <source>
        <dbReference type="SAM" id="MobiDB-lite"/>
    </source>
</evidence>
<dbReference type="EMBL" id="CYRY02031170">
    <property type="protein sequence ID" value="VCX05379.1"/>
    <property type="molecule type" value="Genomic_DNA"/>
</dbReference>
<name>A0A9X9LZ33_GULGU</name>
<gene>
    <name evidence="2" type="ORF">BN2614_LOCUS1</name>
</gene>
<keyword evidence="3" id="KW-1185">Reference proteome</keyword>
<dbReference type="GO" id="GO:0003735">
    <property type="term" value="F:structural constituent of ribosome"/>
    <property type="evidence" value="ECO:0007669"/>
    <property type="project" value="InterPro"/>
</dbReference>
<evidence type="ECO:0000313" key="2">
    <source>
        <dbReference type="EMBL" id="VCX05379.1"/>
    </source>
</evidence>
<organism evidence="2 3">
    <name type="scientific">Gulo gulo</name>
    <name type="common">Wolverine</name>
    <name type="synonym">Gluton</name>
    <dbReference type="NCBI Taxonomy" id="48420"/>
    <lineage>
        <taxon>Eukaryota</taxon>
        <taxon>Metazoa</taxon>
        <taxon>Chordata</taxon>
        <taxon>Craniata</taxon>
        <taxon>Vertebrata</taxon>
        <taxon>Euteleostomi</taxon>
        <taxon>Mammalia</taxon>
        <taxon>Eutheria</taxon>
        <taxon>Laurasiatheria</taxon>
        <taxon>Carnivora</taxon>
        <taxon>Caniformia</taxon>
        <taxon>Musteloidea</taxon>
        <taxon>Mustelidae</taxon>
        <taxon>Guloninae</taxon>
        <taxon>Gulo</taxon>
    </lineage>
</organism>
<dbReference type="GO" id="GO:0005840">
    <property type="term" value="C:ribosome"/>
    <property type="evidence" value="ECO:0007669"/>
    <property type="project" value="InterPro"/>
</dbReference>
<dbReference type="Proteomes" id="UP000269945">
    <property type="component" value="Unassembled WGS sequence"/>
</dbReference>
<dbReference type="Gene3D" id="3.30.70.330">
    <property type="match status" value="1"/>
</dbReference>
<proteinExistence type="predicted"/>
<feature type="region of interest" description="Disordered" evidence="1">
    <location>
        <begin position="1"/>
        <end position="46"/>
    </location>
</feature>
<dbReference type="GO" id="GO:0006412">
    <property type="term" value="P:translation"/>
    <property type="evidence" value="ECO:0007669"/>
    <property type="project" value="InterPro"/>
</dbReference>
<accession>A0A9X9LZ33</accession>
<protein>
    <submittedName>
        <fullName evidence="2">Uncharacterized protein</fullName>
    </submittedName>
</protein>
<evidence type="ECO:0000313" key="3">
    <source>
        <dbReference type="Proteomes" id="UP000269945"/>
    </source>
</evidence>
<dbReference type="PANTHER" id="PTHR11620">
    <property type="entry name" value="60S RIBOSOMAL PROTEIN L23A"/>
    <property type="match status" value="1"/>
</dbReference>